<evidence type="ECO:0000256" key="1">
    <source>
        <dbReference type="ARBA" id="ARBA00004519"/>
    </source>
</evidence>
<keyword evidence="3" id="KW-0175">Coiled coil</keyword>
<dbReference type="Gene3D" id="2.40.420.20">
    <property type="match status" value="1"/>
</dbReference>
<dbReference type="Gene3D" id="2.40.30.170">
    <property type="match status" value="1"/>
</dbReference>
<dbReference type="Pfam" id="PF25876">
    <property type="entry name" value="HH_MFP_RND"/>
    <property type="match status" value="1"/>
</dbReference>
<feature type="domain" description="Multidrug resistance protein MdtA-like barrel-sandwich hybrid" evidence="6">
    <location>
        <begin position="73"/>
        <end position="208"/>
    </location>
</feature>
<evidence type="ECO:0000259" key="5">
    <source>
        <dbReference type="Pfam" id="PF25876"/>
    </source>
</evidence>
<evidence type="ECO:0000259" key="6">
    <source>
        <dbReference type="Pfam" id="PF25917"/>
    </source>
</evidence>
<feature type="coiled-coil region" evidence="3">
    <location>
        <begin position="114"/>
        <end position="179"/>
    </location>
</feature>
<dbReference type="RefSeq" id="WP_369668193.1">
    <property type="nucleotide sequence ID" value="NZ_JBDKXB010000029.1"/>
</dbReference>
<evidence type="ECO:0000256" key="3">
    <source>
        <dbReference type="SAM" id="Coils"/>
    </source>
</evidence>
<feature type="domain" description="Multidrug resistance protein MdtA-like alpha-helical hairpin" evidence="5">
    <location>
        <begin position="114"/>
        <end position="183"/>
    </location>
</feature>
<keyword evidence="10" id="KW-1185">Reference proteome</keyword>
<evidence type="ECO:0000313" key="10">
    <source>
        <dbReference type="Proteomes" id="UP001564408"/>
    </source>
</evidence>
<evidence type="ECO:0000259" key="7">
    <source>
        <dbReference type="Pfam" id="PF25944"/>
    </source>
</evidence>
<gene>
    <name evidence="9" type="ORF">ABC977_15480</name>
</gene>
<dbReference type="Gene3D" id="2.40.50.100">
    <property type="match status" value="1"/>
</dbReference>
<dbReference type="Pfam" id="PF25917">
    <property type="entry name" value="BSH_RND"/>
    <property type="match status" value="1"/>
</dbReference>
<dbReference type="InterPro" id="IPR058624">
    <property type="entry name" value="MdtA-like_HH"/>
</dbReference>
<evidence type="ECO:0000313" key="9">
    <source>
        <dbReference type="EMBL" id="MEY6433806.1"/>
    </source>
</evidence>
<feature type="region of interest" description="Disordered" evidence="4">
    <location>
        <begin position="31"/>
        <end position="51"/>
    </location>
</feature>
<dbReference type="Proteomes" id="UP001564408">
    <property type="component" value="Unassembled WGS sequence"/>
</dbReference>
<dbReference type="NCBIfam" id="TIGR01730">
    <property type="entry name" value="RND_mfp"/>
    <property type="match status" value="1"/>
</dbReference>
<evidence type="ECO:0000256" key="2">
    <source>
        <dbReference type="ARBA" id="ARBA00009477"/>
    </source>
</evidence>
<comment type="subcellular location">
    <subcellularLocation>
        <location evidence="1">Cell inner membrane</location>
        <topology evidence="1">Lipid-anchor</topology>
    </subcellularLocation>
</comment>
<name>A0ABV4BH08_9GAMM</name>
<dbReference type="SUPFAM" id="SSF111369">
    <property type="entry name" value="HlyD-like secretion proteins"/>
    <property type="match status" value="1"/>
</dbReference>
<evidence type="ECO:0000256" key="4">
    <source>
        <dbReference type="SAM" id="MobiDB-lite"/>
    </source>
</evidence>
<dbReference type="InterPro" id="IPR006143">
    <property type="entry name" value="RND_pump_MFP"/>
</dbReference>
<comment type="similarity">
    <text evidence="2">Belongs to the membrane fusion protein (MFP) (TC 8.A.1) family.</text>
</comment>
<accession>A0ABV4BH08</accession>
<feature type="domain" description="Multidrug resistance protein MdtA-like beta-barrel" evidence="7">
    <location>
        <begin position="218"/>
        <end position="306"/>
    </location>
</feature>
<reference evidence="9 10" key="1">
    <citation type="submission" date="2024-05" db="EMBL/GenBank/DDBJ databases">
        <title>Genome Sequence and Characterization of the New Strain Purple Sulfur Bacterium of Genus Thioalkalicoccus.</title>
        <authorList>
            <person name="Bryantseva I.A."/>
            <person name="Kyndt J.A."/>
            <person name="Imhoff J.F."/>
        </authorList>
    </citation>
    <scope>NUCLEOTIDE SEQUENCE [LARGE SCALE GENOMIC DNA]</scope>
    <source>
        <strain evidence="9 10">Um2</strain>
    </source>
</reference>
<dbReference type="PANTHER" id="PTHR30158:SF24">
    <property type="entry name" value="HLYD FAMILY SECRETION PROTEIN"/>
    <property type="match status" value="1"/>
</dbReference>
<feature type="domain" description="Multidrug resistance protein MdtA-like C-terminal permuted SH3" evidence="8">
    <location>
        <begin position="317"/>
        <end position="369"/>
    </location>
</feature>
<comment type="caution">
    <text evidence="9">The sequence shown here is derived from an EMBL/GenBank/DDBJ whole genome shotgun (WGS) entry which is preliminary data.</text>
</comment>
<dbReference type="InterPro" id="IPR058625">
    <property type="entry name" value="MdtA-like_BSH"/>
</dbReference>
<sequence>MSILSLSGPARSRIGPILLLGAGLTLTACGPGDGDSDPANQGGRPPPSVTVTSVASATVPVFGDYAGRVRGSREVEVRARVSGILEERLYTEGQAVEQGAPLFRIDAEPYQIALRMAEAERSNAQAGLNQAEREWRRIADLHQRDAVSTRDRDQALSELELARARLDLATAAVADAERNLRYTTVAAPIAGTTALESLPEGSLIERGTLLTSLIQHDPIHVRFALPERDAAIQRAAREAMSGHRRVHPHEVELLLPDGRVYEHRGEVDFTDSSIDPRTGTVSARAVFTNPDRQVVPGQFVRVRILVQELSGVFPVDQTAVGQDRDGARVFVVDDEGLARSRAVKLGPIVDGRRLVLEGLADGDRLITNGHVGLSDGMPVAVAEDQGQDP</sequence>
<dbReference type="InterPro" id="IPR058626">
    <property type="entry name" value="MdtA-like_b-barrel"/>
</dbReference>
<organism evidence="9 10">
    <name type="scientific">Thioalkalicoccus limnaeus</name>
    <dbReference type="NCBI Taxonomy" id="120681"/>
    <lineage>
        <taxon>Bacteria</taxon>
        <taxon>Pseudomonadati</taxon>
        <taxon>Pseudomonadota</taxon>
        <taxon>Gammaproteobacteria</taxon>
        <taxon>Chromatiales</taxon>
        <taxon>Chromatiaceae</taxon>
        <taxon>Thioalkalicoccus</taxon>
    </lineage>
</organism>
<dbReference type="InterPro" id="IPR058627">
    <property type="entry name" value="MdtA-like_C"/>
</dbReference>
<dbReference type="Pfam" id="PF25967">
    <property type="entry name" value="RND-MFP_C"/>
    <property type="match status" value="1"/>
</dbReference>
<protein>
    <submittedName>
        <fullName evidence="9">Efflux RND transporter periplasmic adaptor subunit</fullName>
    </submittedName>
</protein>
<dbReference type="Gene3D" id="1.10.287.470">
    <property type="entry name" value="Helix hairpin bin"/>
    <property type="match status" value="1"/>
</dbReference>
<dbReference type="EMBL" id="JBDKXB010000029">
    <property type="protein sequence ID" value="MEY6433806.1"/>
    <property type="molecule type" value="Genomic_DNA"/>
</dbReference>
<proteinExistence type="inferred from homology"/>
<dbReference type="Pfam" id="PF25944">
    <property type="entry name" value="Beta-barrel_RND"/>
    <property type="match status" value="1"/>
</dbReference>
<dbReference type="PANTHER" id="PTHR30158">
    <property type="entry name" value="ACRA/E-RELATED COMPONENT OF DRUG EFFLUX TRANSPORTER"/>
    <property type="match status" value="1"/>
</dbReference>
<evidence type="ECO:0000259" key="8">
    <source>
        <dbReference type="Pfam" id="PF25967"/>
    </source>
</evidence>